<evidence type="ECO:0000313" key="2">
    <source>
        <dbReference type="EMBL" id="RIB16602.1"/>
    </source>
</evidence>
<dbReference type="GO" id="GO:0046872">
    <property type="term" value="F:metal ion binding"/>
    <property type="evidence" value="ECO:0007669"/>
    <property type="project" value="InterPro"/>
</dbReference>
<protein>
    <recommendedName>
        <fullName evidence="1">Peptidase M16 middle/third domain-containing protein</fullName>
    </recommendedName>
</protein>
<sequence>MILSCLWYKKDNIFWISKVGAFFLIKSPLAHSIPLNSVKTRLYIDFVVDAFTEYAYNAR</sequence>
<comment type="caution">
    <text evidence="2">The sequence shown here is derived from an EMBL/GenBank/DDBJ whole genome shotgun (WGS) entry which is preliminary data.</text>
</comment>
<evidence type="ECO:0000313" key="3">
    <source>
        <dbReference type="Proteomes" id="UP000266673"/>
    </source>
</evidence>
<dbReference type="Gene3D" id="3.30.830.10">
    <property type="entry name" value="Metalloenzyme, LuxS/M16 peptidase-like"/>
    <property type="match status" value="1"/>
</dbReference>
<dbReference type="STRING" id="44941.A0A397V3K6"/>
<evidence type="ECO:0000259" key="1">
    <source>
        <dbReference type="Pfam" id="PF16187"/>
    </source>
</evidence>
<dbReference type="SUPFAM" id="SSF63411">
    <property type="entry name" value="LuxS/MPP-like metallohydrolase"/>
    <property type="match status" value="1"/>
</dbReference>
<reference evidence="2 3" key="1">
    <citation type="submission" date="2018-06" db="EMBL/GenBank/DDBJ databases">
        <title>Comparative genomics reveals the genomic features of Rhizophagus irregularis, R. cerebriforme, R. diaphanum and Gigaspora rosea, and their symbiotic lifestyle signature.</title>
        <authorList>
            <person name="Morin E."/>
            <person name="San Clemente H."/>
            <person name="Chen E.C.H."/>
            <person name="De La Providencia I."/>
            <person name="Hainaut M."/>
            <person name="Kuo A."/>
            <person name="Kohler A."/>
            <person name="Murat C."/>
            <person name="Tang N."/>
            <person name="Roy S."/>
            <person name="Loubradou J."/>
            <person name="Henrissat B."/>
            <person name="Grigoriev I.V."/>
            <person name="Corradi N."/>
            <person name="Roux C."/>
            <person name="Martin F.M."/>
        </authorList>
    </citation>
    <scope>NUCLEOTIDE SEQUENCE [LARGE SCALE GENOMIC DNA]</scope>
    <source>
        <strain evidence="2 3">DAOM 194757</strain>
    </source>
</reference>
<feature type="domain" description="Peptidase M16 middle/third" evidence="1">
    <location>
        <begin position="4"/>
        <end position="58"/>
    </location>
</feature>
<dbReference type="InterPro" id="IPR011249">
    <property type="entry name" value="Metalloenz_LuxS/M16"/>
</dbReference>
<accession>A0A397V3K6</accession>
<dbReference type="Pfam" id="PF16187">
    <property type="entry name" value="Peptidase_M16_M"/>
    <property type="match status" value="1"/>
</dbReference>
<gene>
    <name evidence="2" type="ORF">C2G38_2189516</name>
</gene>
<dbReference type="EMBL" id="QKWP01000664">
    <property type="protein sequence ID" value="RIB16602.1"/>
    <property type="molecule type" value="Genomic_DNA"/>
</dbReference>
<dbReference type="AlphaFoldDB" id="A0A397V3K6"/>
<proteinExistence type="predicted"/>
<name>A0A397V3K6_9GLOM</name>
<keyword evidence="3" id="KW-1185">Reference proteome</keyword>
<organism evidence="2 3">
    <name type="scientific">Gigaspora rosea</name>
    <dbReference type="NCBI Taxonomy" id="44941"/>
    <lineage>
        <taxon>Eukaryota</taxon>
        <taxon>Fungi</taxon>
        <taxon>Fungi incertae sedis</taxon>
        <taxon>Mucoromycota</taxon>
        <taxon>Glomeromycotina</taxon>
        <taxon>Glomeromycetes</taxon>
        <taxon>Diversisporales</taxon>
        <taxon>Gigasporaceae</taxon>
        <taxon>Gigaspora</taxon>
    </lineage>
</organism>
<dbReference type="InterPro" id="IPR032632">
    <property type="entry name" value="Peptidase_M16_M"/>
</dbReference>
<dbReference type="Proteomes" id="UP000266673">
    <property type="component" value="Unassembled WGS sequence"/>
</dbReference>